<keyword evidence="4" id="KW-0732">Signal</keyword>
<dbReference type="SMART" id="SM01320">
    <property type="entry name" value="TRP_N"/>
    <property type="match status" value="1"/>
</dbReference>
<feature type="transmembrane region" description="Helical" evidence="8">
    <location>
        <begin position="290"/>
        <end position="312"/>
    </location>
</feature>
<keyword evidence="6 8" id="KW-0472">Membrane</keyword>
<feature type="region of interest" description="Disordered" evidence="7">
    <location>
        <begin position="817"/>
        <end position="863"/>
    </location>
</feature>
<dbReference type="GO" id="GO:0055085">
    <property type="term" value="P:transmembrane transport"/>
    <property type="evidence" value="ECO:0007669"/>
    <property type="project" value="TreeGrafter"/>
</dbReference>
<feature type="compositionally biased region" description="Polar residues" evidence="7">
    <location>
        <begin position="709"/>
        <end position="719"/>
    </location>
</feature>
<feature type="region of interest" description="Disordered" evidence="7">
    <location>
        <begin position="789"/>
        <end position="808"/>
    </location>
</feature>
<dbReference type="AlphaFoldDB" id="A0AAX6MNP2"/>
<feature type="region of interest" description="Disordered" evidence="7">
    <location>
        <begin position="700"/>
        <end position="732"/>
    </location>
</feature>
<keyword evidence="3 8" id="KW-0812">Transmembrane</keyword>
<evidence type="ECO:0000256" key="2">
    <source>
        <dbReference type="ARBA" id="ARBA00010642"/>
    </source>
</evidence>
<feature type="transmembrane region" description="Helical" evidence="8">
    <location>
        <begin position="641"/>
        <end position="663"/>
    </location>
</feature>
<feature type="transmembrane region" description="Helical" evidence="8">
    <location>
        <begin position="610"/>
        <end position="629"/>
    </location>
</feature>
<evidence type="ECO:0000313" key="10">
    <source>
        <dbReference type="EMBL" id="KAK6954096.1"/>
    </source>
</evidence>
<dbReference type="EMBL" id="JBANMG010000004">
    <property type="protein sequence ID" value="KAK6954096.1"/>
    <property type="molecule type" value="Genomic_DNA"/>
</dbReference>
<evidence type="ECO:0000256" key="4">
    <source>
        <dbReference type="ARBA" id="ARBA00022729"/>
    </source>
</evidence>
<evidence type="ECO:0000256" key="6">
    <source>
        <dbReference type="ARBA" id="ARBA00023136"/>
    </source>
</evidence>
<evidence type="ECO:0000256" key="5">
    <source>
        <dbReference type="ARBA" id="ARBA00022989"/>
    </source>
</evidence>
<evidence type="ECO:0000256" key="7">
    <source>
        <dbReference type="SAM" id="MobiDB-lite"/>
    </source>
</evidence>
<keyword evidence="5 8" id="KW-1133">Transmembrane helix</keyword>
<feature type="transmembrane region" description="Helical" evidence="8">
    <location>
        <begin position="498"/>
        <end position="523"/>
    </location>
</feature>
<keyword evidence="11" id="KW-1185">Reference proteome</keyword>
<dbReference type="InterPro" id="IPR032800">
    <property type="entry name" value="TRP_N"/>
</dbReference>
<evidence type="ECO:0000256" key="8">
    <source>
        <dbReference type="SAM" id="Phobius"/>
    </source>
</evidence>
<comment type="caution">
    <text evidence="10">The sequence shown here is derived from an EMBL/GenBank/DDBJ whole genome shotgun (WGS) entry which is preliminary data.</text>
</comment>
<feature type="region of interest" description="Disordered" evidence="7">
    <location>
        <begin position="946"/>
        <end position="1166"/>
    </location>
</feature>
<dbReference type="GO" id="GO:0016020">
    <property type="term" value="C:membrane"/>
    <property type="evidence" value="ECO:0007669"/>
    <property type="project" value="UniProtKB-SubCell"/>
</dbReference>
<feature type="compositionally biased region" description="Acidic residues" evidence="7">
    <location>
        <begin position="1004"/>
        <end position="1025"/>
    </location>
</feature>
<dbReference type="InterPro" id="IPR040241">
    <property type="entry name" value="TRP_Flc/Pkd2-like"/>
</dbReference>
<feature type="transmembrane region" description="Helical" evidence="8">
    <location>
        <begin position="418"/>
        <end position="442"/>
    </location>
</feature>
<feature type="transmembrane region" description="Helical" evidence="8">
    <location>
        <begin position="552"/>
        <end position="573"/>
    </location>
</feature>
<evidence type="ECO:0000313" key="11">
    <source>
        <dbReference type="Proteomes" id="UP001369815"/>
    </source>
</evidence>
<feature type="compositionally biased region" description="Polar residues" evidence="7">
    <location>
        <begin position="1111"/>
        <end position="1152"/>
    </location>
</feature>
<dbReference type="PANTHER" id="PTHR31145">
    <property type="entry name" value="INTEGRAL MEMBRANE PROTEIN (AFU_ORTHOLOGUE AFUA_7G01610)"/>
    <property type="match status" value="1"/>
</dbReference>
<evidence type="ECO:0000259" key="9">
    <source>
        <dbReference type="SMART" id="SM01320"/>
    </source>
</evidence>
<evidence type="ECO:0000256" key="3">
    <source>
        <dbReference type="ARBA" id="ARBA00022692"/>
    </source>
</evidence>
<feature type="compositionally biased region" description="Polar residues" evidence="7">
    <location>
        <begin position="820"/>
        <end position="836"/>
    </location>
</feature>
<comment type="similarity">
    <text evidence="2">Belongs to the transient receptor potential (TRP) ion channel family.</text>
</comment>
<feature type="region of interest" description="Disordered" evidence="7">
    <location>
        <begin position="897"/>
        <end position="916"/>
    </location>
</feature>
<dbReference type="InterPro" id="IPR010308">
    <property type="entry name" value="TRP_C"/>
</dbReference>
<protein>
    <recommendedName>
        <fullName evidence="9">ML-like domain-containing protein</fullName>
    </recommendedName>
</protein>
<dbReference type="Pfam" id="PF14558">
    <property type="entry name" value="TRP_N"/>
    <property type="match status" value="1"/>
</dbReference>
<reference evidence="10 11" key="1">
    <citation type="journal article" date="2024" name="Front Chem Biol">
        <title>Unveiling the potential of Daldinia eschscholtzii MFLUCC 19-0629 through bioactivity and bioinformatics studies for enhanced sustainable agriculture production.</title>
        <authorList>
            <person name="Brooks S."/>
            <person name="Weaver J.A."/>
            <person name="Klomchit A."/>
            <person name="Alharthi S.A."/>
            <person name="Onlamun T."/>
            <person name="Nurani R."/>
            <person name="Vong T.K."/>
            <person name="Alberti F."/>
            <person name="Greco C."/>
        </authorList>
    </citation>
    <scope>NUCLEOTIDE SEQUENCE [LARGE SCALE GENOMIC DNA]</scope>
    <source>
        <strain evidence="10">MFLUCC 19-0629</strain>
    </source>
</reference>
<feature type="domain" description="ML-like" evidence="9">
    <location>
        <begin position="89"/>
        <end position="284"/>
    </location>
</feature>
<organism evidence="10 11">
    <name type="scientific">Daldinia eschscholtzii</name>
    <dbReference type="NCBI Taxonomy" id="292717"/>
    <lineage>
        <taxon>Eukaryota</taxon>
        <taxon>Fungi</taxon>
        <taxon>Dikarya</taxon>
        <taxon>Ascomycota</taxon>
        <taxon>Pezizomycotina</taxon>
        <taxon>Sordariomycetes</taxon>
        <taxon>Xylariomycetidae</taxon>
        <taxon>Xylariales</taxon>
        <taxon>Hypoxylaceae</taxon>
        <taxon>Daldinia</taxon>
    </lineage>
</organism>
<feature type="transmembrane region" description="Helical" evidence="8">
    <location>
        <begin position="579"/>
        <end position="598"/>
    </location>
</feature>
<feature type="transmembrane region" description="Helical" evidence="8">
    <location>
        <begin position="470"/>
        <end position="492"/>
    </location>
</feature>
<gene>
    <name evidence="10" type="ORF">Daesc_004058</name>
</gene>
<evidence type="ECO:0000256" key="1">
    <source>
        <dbReference type="ARBA" id="ARBA00004141"/>
    </source>
</evidence>
<comment type="subcellular location">
    <subcellularLocation>
        <location evidence="1">Membrane</location>
        <topology evidence="1">Multi-pass membrane protein</topology>
    </subcellularLocation>
</comment>
<dbReference type="Pfam" id="PF06011">
    <property type="entry name" value="TRP"/>
    <property type="match status" value="1"/>
</dbReference>
<name>A0AAX6MNP2_9PEZI</name>
<dbReference type="PANTHER" id="PTHR31145:SF6">
    <property type="entry name" value="INTEGRAL MEMBRANE PROTEIN (AFU_ORTHOLOGUE AFUA_7G01610)"/>
    <property type="match status" value="1"/>
</dbReference>
<proteinExistence type="inferred from homology"/>
<accession>A0AAX6MNP2</accession>
<sequence>MRNHTLRPLHTPITYTGFADAEFDENQDVYAADGVSPVKMIGTDKAEQDRFLPLLSSPTSAPITQNARISSLFRIVVGSLAACTWFRTASAVNVTFENCLDNNYIYSNQPAEQVQLQWVPLYADAKFDTENPAHNLIVTVWGNVTGRVGTDTLPQWDSPLWNDPDEVLNGKIQNEPEPNVPAAQRKVTTLYYKVDVSTYEPYHNTVNFCNNIMNGSCPLGPVFKDQIPDDSPPYDFPSFNLSKDMSSTYAFTSFAPTFIIWYGDSGKTTIGCVSTILTPDLGGIAWSLKFVPLFVLILVGFATAFAGIFSPWGTSDVFHWTSNYGRDPDLLRLVTPGFGDCLQYIQYILLTGSLTLEYPGFYQPVTSQVSWSTLMFNQSFVSKAEPWQSLVDGLYTTNGTYGLERIAQLDGMARVEDIWAGMMVWLLVIIAAVLVLLQIWFFGRWLLRYINHVPEEDLRSKNIPFSLGNIIRLVFSYFLLPVVALTTFQLVVANRSPGYLVGLAVLTLVLIIGFAIWLIYLIISTKPRAHLFDDLPTVLLYGPLYNTYSDQAAAFALIPIILTISRGIAVGAVQPSGTAQVVILAVCEVIQILTLHAFRPFHSPTSMNAYHTGFSVVRFVSVILMVAFTPSLGVSEGQKSWIGYAILLIHACVLVFGFLLNALQTIIEVIARLLGAGGDDIDGLRRGGLSKIFGARQLSRRVDRRGGPSRQSQLSSTAMLASETATKRGYGRVRSESAGSIGMLANPNQRSSSALDARSIDAYSIPLGSGGAFTPTTTTPGDTSTFSFLPSPGQATRPQPTADPYYRPPRARRATIDEVGSSSPHRARSSLASIDLSNHRLSEPAGTTMGADDETLPGGKINPAPAPAPYIPVFAPRADYSTREVDFYYGVRGPALNSEGPGRKLGTGPADPTSPVATATGWLKRLFGGKTKEKGKGFEVVRSARMPPAMRTRNGELAEEPPEGIPVAMGVLRNGPIESDDEDDTPKSKKTKHAVEDSAQGELLNEDGEPQSDGDHESDDEEIDVEIPKVAEQPPLLPDLDAGESFKVPSRVQSKASRRPSQRTARGPSEVEELPVPEVPRKSSKRNSSVNPLENRQLIDVGPSLGVPLAPTQSNNTGPAGSTSTRLPFDRTNSQKRLSLSSVAGTEASSHVPSADGTEDRPTSYGYVHQHNISQVDPEQGVDLLGSSAEVFDVSRKPSPGSSVSRRSDR</sequence>
<dbReference type="Proteomes" id="UP001369815">
    <property type="component" value="Unassembled WGS sequence"/>
</dbReference>